<dbReference type="PRINTS" id="PR00359">
    <property type="entry name" value="BP450"/>
</dbReference>
<comment type="similarity">
    <text evidence="1">Belongs to the cytochrome P450 family.</text>
</comment>
<dbReference type="Proteomes" id="UP001551584">
    <property type="component" value="Unassembled WGS sequence"/>
</dbReference>
<dbReference type="InterPro" id="IPR001128">
    <property type="entry name" value="Cyt_P450"/>
</dbReference>
<dbReference type="RefSeq" id="WP_359278395.1">
    <property type="nucleotide sequence ID" value="NZ_JBEZNA010000134.1"/>
</dbReference>
<dbReference type="InterPro" id="IPR002397">
    <property type="entry name" value="Cyt_P450_B"/>
</dbReference>
<reference evidence="3 4" key="1">
    <citation type="submission" date="2024-06" db="EMBL/GenBank/DDBJ databases">
        <title>The Natural Products Discovery Center: Release of the First 8490 Sequenced Strains for Exploring Actinobacteria Biosynthetic Diversity.</title>
        <authorList>
            <person name="Kalkreuter E."/>
            <person name="Kautsar S.A."/>
            <person name="Yang D."/>
            <person name="Bader C.D."/>
            <person name="Teijaro C.N."/>
            <person name="Fluegel L."/>
            <person name="Davis C.M."/>
            <person name="Simpson J.R."/>
            <person name="Lauterbach L."/>
            <person name="Steele A.D."/>
            <person name="Gui C."/>
            <person name="Meng S."/>
            <person name="Li G."/>
            <person name="Viehrig K."/>
            <person name="Ye F."/>
            <person name="Su P."/>
            <person name="Kiefer A.F."/>
            <person name="Nichols A."/>
            <person name="Cepeda A.J."/>
            <person name="Yan W."/>
            <person name="Fan B."/>
            <person name="Jiang Y."/>
            <person name="Adhikari A."/>
            <person name="Zheng C.-J."/>
            <person name="Schuster L."/>
            <person name="Cowan T.M."/>
            <person name="Smanski M.J."/>
            <person name="Chevrette M.G."/>
            <person name="De Carvalho L.P.S."/>
            <person name="Shen B."/>
        </authorList>
    </citation>
    <scope>NUCLEOTIDE SEQUENCE [LARGE SCALE GENOMIC DNA]</scope>
    <source>
        <strain evidence="3 4">NPDC048117</strain>
    </source>
</reference>
<protein>
    <submittedName>
        <fullName evidence="3">Cytochrome P450</fullName>
    </submittedName>
</protein>
<dbReference type="PANTHER" id="PTHR46696">
    <property type="entry name" value="P450, PUTATIVE (EUROFUNG)-RELATED"/>
    <property type="match status" value="1"/>
</dbReference>
<evidence type="ECO:0000313" key="4">
    <source>
        <dbReference type="Proteomes" id="UP001551584"/>
    </source>
</evidence>
<name>A0ABV3EZL4_9ACTN</name>
<keyword evidence="4" id="KW-1185">Reference proteome</keyword>
<evidence type="ECO:0000313" key="3">
    <source>
        <dbReference type="EMBL" id="MEU9581609.1"/>
    </source>
</evidence>
<dbReference type="Pfam" id="PF00067">
    <property type="entry name" value="p450"/>
    <property type="match status" value="1"/>
</dbReference>
<feature type="region of interest" description="Disordered" evidence="2">
    <location>
        <begin position="1"/>
        <end position="32"/>
    </location>
</feature>
<comment type="caution">
    <text evidence="3">The sequence shown here is derived from an EMBL/GenBank/DDBJ whole genome shotgun (WGS) entry which is preliminary data.</text>
</comment>
<dbReference type="EMBL" id="JBEZNA010000134">
    <property type="protein sequence ID" value="MEU9581609.1"/>
    <property type="molecule type" value="Genomic_DNA"/>
</dbReference>
<organism evidence="3 4">
    <name type="scientific">Streptomyces chilikensis</name>
    <dbReference type="NCBI Taxonomy" id="1194079"/>
    <lineage>
        <taxon>Bacteria</taxon>
        <taxon>Bacillati</taxon>
        <taxon>Actinomycetota</taxon>
        <taxon>Actinomycetes</taxon>
        <taxon>Kitasatosporales</taxon>
        <taxon>Streptomycetaceae</taxon>
        <taxon>Streptomyces</taxon>
    </lineage>
</organism>
<gene>
    <name evidence="3" type="ORF">AB0D95_30835</name>
</gene>
<dbReference type="SUPFAM" id="SSF48264">
    <property type="entry name" value="Cytochrome P450"/>
    <property type="match status" value="1"/>
</dbReference>
<dbReference type="Gene3D" id="1.10.630.10">
    <property type="entry name" value="Cytochrome P450"/>
    <property type="match status" value="1"/>
</dbReference>
<evidence type="ECO:0000256" key="2">
    <source>
        <dbReference type="SAM" id="MobiDB-lite"/>
    </source>
</evidence>
<dbReference type="InterPro" id="IPR036396">
    <property type="entry name" value="Cyt_P450_sf"/>
</dbReference>
<evidence type="ECO:0000256" key="1">
    <source>
        <dbReference type="ARBA" id="ARBA00010617"/>
    </source>
</evidence>
<accession>A0ABV3EZL4</accession>
<proteinExistence type="inferred from homology"/>
<dbReference type="PANTHER" id="PTHR46696:SF4">
    <property type="entry name" value="BIOTIN BIOSYNTHESIS CYTOCHROME P450"/>
    <property type="match status" value="1"/>
</dbReference>
<sequence>MTVLTEHPAPGGAPAGGPGRPAEPPEPVGRPELLVDPALHATGDPHGIWRWMREHAPVHRHEEGDLPAFWSLTRYEDIRAVYRDPATFSSAHGVLLRPLALGEDPGAGQTLALTDPPRHKQLRGLMADWFSTRAVRGLEDFVRDAVRDALARAVERGTCDAVHDVAARISLYTIARIIGVPREDQEALFRWTDEAFLAHRSLAAHHGFMGYFIDLMDRRAAEPADDLLSSLVHGTVDGEPLTEEEILLNCENLVGATENGRLALAAGLLALLEHPAELARLRADRALLPAAGEEILRWTSSATHSMRTATRPVEIRGRRIEAGDRVVVWVPSGNRDEDVFPDPYRFDVGRTPNRHLALAAGEHFCIGSTLARAQLRLLLTEVLDTGIGLEPSGPAVRLRSIHVAGPESIPLRVTPPRRPRPAA</sequence>